<dbReference type="EMBL" id="CP015103">
    <property type="protein sequence ID" value="ASJ08160.1"/>
    <property type="molecule type" value="Genomic_DNA"/>
</dbReference>
<dbReference type="Pfam" id="PF03235">
    <property type="entry name" value="GmrSD_N"/>
    <property type="match status" value="1"/>
</dbReference>
<gene>
    <name evidence="3" type="ORF">A3L11_02530</name>
</gene>
<dbReference type="AlphaFoldDB" id="A0A2Z2MW88"/>
<dbReference type="GeneID" id="33317078"/>
<protein>
    <recommendedName>
        <fullName evidence="5">DUF262 domain-containing protein</fullName>
    </recommendedName>
</protein>
<dbReference type="Pfam" id="PF07510">
    <property type="entry name" value="GmrSD_C"/>
    <property type="match status" value="1"/>
</dbReference>
<evidence type="ECO:0000313" key="3">
    <source>
        <dbReference type="EMBL" id="ASJ08160.1"/>
    </source>
</evidence>
<dbReference type="KEGG" id="tsl:A3L11_02530"/>
<evidence type="ECO:0000313" key="4">
    <source>
        <dbReference type="Proteomes" id="UP000250125"/>
    </source>
</evidence>
<dbReference type="PANTHER" id="PTHR37292:SF2">
    <property type="entry name" value="DUF262 DOMAIN-CONTAINING PROTEIN"/>
    <property type="match status" value="1"/>
</dbReference>
<evidence type="ECO:0000259" key="1">
    <source>
        <dbReference type="Pfam" id="PF03235"/>
    </source>
</evidence>
<reference evidence="3 4" key="1">
    <citation type="submission" date="2016-04" db="EMBL/GenBank/DDBJ databases">
        <title>Complete genome sequence of Thermococcus siculi type strain RG-20.</title>
        <authorList>
            <person name="Oger P.M."/>
        </authorList>
    </citation>
    <scope>NUCLEOTIDE SEQUENCE [LARGE SCALE GENOMIC DNA]</scope>
    <source>
        <strain evidence="3 4">RG-20</strain>
    </source>
</reference>
<dbReference type="InterPro" id="IPR004919">
    <property type="entry name" value="GmrSD_N"/>
</dbReference>
<dbReference type="RefSeq" id="WP_088855398.1">
    <property type="nucleotide sequence ID" value="NZ_CP015103.1"/>
</dbReference>
<dbReference type="InterPro" id="IPR011089">
    <property type="entry name" value="GmrSD_C"/>
</dbReference>
<organism evidence="3 4">
    <name type="scientific">Thermococcus siculi</name>
    <dbReference type="NCBI Taxonomy" id="72803"/>
    <lineage>
        <taxon>Archaea</taxon>
        <taxon>Methanobacteriati</taxon>
        <taxon>Methanobacteriota</taxon>
        <taxon>Thermococci</taxon>
        <taxon>Thermococcales</taxon>
        <taxon>Thermococcaceae</taxon>
        <taxon>Thermococcus</taxon>
    </lineage>
</organism>
<proteinExistence type="predicted"/>
<dbReference type="Proteomes" id="UP000250125">
    <property type="component" value="Chromosome"/>
</dbReference>
<feature type="domain" description="GmrSD restriction endonucleases C-terminal" evidence="2">
    <location>
        <begin position="442"/>
        <end position="517"/>
    </location>
</feature>
<dbReference type="PANTHER" id="PTHR37292">
    <property type="entry name" value="VNG6097C"/>
    <property type="match status" value="1"/>
</dbReference>
<dbReference type="OrthoDB" id="100773at2157"/>
<accession>A0A2Z2MW88</accession>
<evidence type="ECO:0008006" key="5">
    <source>
        <dbReference type="Google" id="ProtNLM"/>
    </source>
</evidence>
<name>A0A2Z2MW88_9EURY</name>
<evidence type="ECO:0000259" key="2">
    <source>
        <dbReference type="Pfam" id="PF07510"/>
    </source>
</evidence>
<feature type="domain" description="GmrSD restriction endonucleases N-terminal" evidence="1">
    <location>
        <begin position="13"/>
        <end position="231"/>
    </location>
</feature>
<sequence length="579" mass="67248">MKIFLKPEVWPIQQFIENITERDNYYLPSFQRDYVWDEDDVKSLIDSIIRGYPIGAIILWKPSDKDFIKGDPFSIPLIDTDGDNGGDYYYVIDGQQRLTSLLLLFNEWKIQRNGEEISLEPISLYPTPNGGYRLYKSDKRGIDISLLLKVFAEPGMSSLQIYNKLIAKYSEDYIKKAEPIIKRILEYKIPVYIMSTTREDPETVMEMAQAFIRINKEGVRIGNVELMLSLLAGKMGGLIRDTIYTSYKEIRDTGFEIQIQPLIRLVLSNFGFGQSQISHVERFASSLDTLAKYPADQIKPTLDKSVNAFKLAVRFIQRELPLPSAQLLPSQQTLVPLAKYFYTEDIAEFNNLSTEEIGKIKHWFILLNFIGYYSTSPDSKLEADLRAITESSGVFPYHELLRNVEQRKYPTKIKKDHFMRGRNVNVLKRSGRQYLFILYLLMAQNDADDWAGHPITRVPYKDLARHHIFPKEFLNQNLVIDDPTDKEIAINNLGNITLIDKHMNSEIGDLPLHDEDAQRYSGEDRGYISKIGLSESTLEKHFIPLDPDLWKLENYEEFLRERMELIYFTLRRAYPRIIG</sequence>
<keyword evidence="4" id="KW-1185">Reference proteome</keyword>